<keyword evidence="3" id="KW-1185">Reference proteome</keyword>
<evidence type="ECO:0000313" key="3">
    <source>
        <dbReference type="Proteomes" id="UP000027920"/>
    </source>
</evidence>
<dbReference type="Proteomes" id="UP000027920">
    <property type="component" value="Unassembled WGS sequence"/>
</dbReference>
<dbReference type="RefSeq" id="XP_013262132.1">
    <property type="nucleotide sequence ID" value="XM_013406678.1"/>
</dbReference>
<name>A0A072PIF8_9EURO</name>
<evidence type="ECO:0000256" key="1">
    <source>
        <dbReference type="SAM" id="SignalP"/>
    </source>
</evidence>
<keyword evidence="1" id="KW-0732">Signal</keyword>
<dbReference type="OrthoDB" id="5356630at2759"/>
<sequence length="192" mass="20413">MYGDSIVALVAFALFANAAPLDARADPVSTLYPSYTSQYNYKTGAVTYKVPQGLVSRATNNGGADISTLVTFELDQKYAPNDCQLVFDLMNSSSSVGGSKKAQLYTALAPAYTSADSWPSGNLRDQHLGSINVVKDGRATWEAGSGPLAPEDGYFDCADIAGLIYGGEIVPQGDAVEIKWPAKFDGPKILVW</sequence>
<dbReference type="HOGENOM" id="CLU_102253_0_0_1"/>
<protein>
    <recommendedName>
        <fullName evidence="4">Ubiquitin 3 binding protein But2 C-terminal domain-containing protein</fullName>
    </recommendedName>
</protein>
<feature type="chain" id="PRO_5001681674" description="Ubiquitin 3 binding protein But2 C-terminal domain-containing protein" evidence="1">
    <location>
        <begin position="19"/>
        <end position="192"/>
    </location>
</feature>
<proteinExistence type="predicted"/>
<evidence type="ECO:0008006" key="4">
    <source>
        <dbReference type="Google" id="ProtNLM"/>
    </source>
</evidence>
<dbReference type="EMBL" id="AMGV01000003">
    <property type="protein sequence ID" value="KEF59542.1"/>
    <property type="molecule type" value="Genomic_DNA"/>
</dbReference>
<dbReference type="VEuPathDB" id="FungiDB:A1O9_04386"/>
<reference evidence="2 3" key="1">
    <citation type="submission" date="2013-03" db="EMBL/GenBank/DDBJ databases">
        <title>The Genome Sequence of Exophiala aquamarina CBS 119918.</title>
        <authorList>
            <consortium name="The Broad Institute Genomics Platform"/>
            <person name="Cuomo C."/>
            <person name="de Hoog S."/>
            <person name="Gorbushina A."/>
            <person name="Walker B."/>
            <person name="Young S.K."/>
            <person name="Zeng Q."/>
            <person name="Gargeya S."/>
            <person name="Fitzgerald M."/>
            <person name="Haas B."/>
            <person name="Abouelleil A."/>
            <person name="Allen A.W."/>
            <person name="Alvarado L."/>
            <person name="Arachchi H.M."/>
            <person name="Berlin A.M."/>
            <person name="Chapman S.B."/>
            <person name="Gainer-Dewar J."/>
            <person name="Goldberg J."/>
            <person name="Griggs A."/>
            <person name="Gujja S."/>
            <person name="Hansen M."/>
            <person name="Howarth C."/>
            <person name="Imamovic A."/>
            <person name="Ireland A."/>
            <person name="Larimer J."/>
            <person name="McCowan C."/>
            <person name="Murphy C."/>
            <person name="Pearson M."/>
            <person name="Poon T.W."/>
            <person name="Priest M."/>
            <person name="Roberts A."/>
            <person name="Saif S."/>
            <person name="Shea T."/>
            <person name="Sisk P."/>
            <person name="Sykes S."/>
            <person name="Wortman J."/>
            <person name="Nusbaum C."/>
            <person name="Birren B."/>
        </authorList>
    </citation>
    <scope>NUCLEOTIDE SEQUENCE [LARGE SCALE GENOMIC DNA]</scope>
    <source>
        <strain evidence="2 3">CBS 119918</strain>
    </source>
</reference>
<organism evidence="2 3">
    <name type="scientific">Exophiala aquamarina CBS 119918</name>
    <dbReference type="NCBI Taxonomy" id="1182545"/>
    <lineage>
        <taxon>Eukaryota</taxon>
        <taxon>Fungi</taxon>
        <taxon>Dikarya</taxon>
        <taxon>Ascomycota</taxon>
        <taxon>Pezizomycotina</taxon>
        <taxon>Eurotiomycetes</taxon>
        <taxon>Chaetothyriomycetidae</taxon>
        <taxon>Chaetothyriales</taxon>
        <taxon>Herpotrichiellaceae</taxon>
        <taxon>Exophiala</taxon>
    </lineage>
</organism>
<feature type="signal peptide" evidence="1">
    <location>
        <begin position="1"/>
        <end position="18"/>
    </location>
</feature>
<accession>A0A072PIF8</accession>
<dbReference type="AlphaFoldDB" id="A0A072PIF8"/>
<gene>
    <name evidence="2" type="ORF">A1O9_04386</name>
</gene>
<dbReference type="GeneID" id="25279319"/>
<evidence type="ECO:0000313" key="2">
    <source>
        <dbReference type="EMBL" id="KEF59542.1"/>
    </source>
</evidence>
<comment type="caution">
    <text evidence="2">The sequence shown here is derived from an EMBL/GenBank/DDBJ whole genome shotgun (WGS) entry which is preliminary data.</text>
</comment>